<dbReference type="Proteomes" id="UP001281130">
    <property type="component" value="Unassembled WGS sequence"/>
</dbReference>
<dbReference type="InterPro" id="IPR036412">
    <property type="entry name" value="HAD-like_sf"/>
</dbReference>
<dbReference type="KEGG" id="rrd:RradSPS_1094"/>
<dbReference type="PRINTS" id="PR00413">
    <property type="entry name" value="HADHALOGNASE"/>
</dbReference>
<dbReference type="eggNOG" id="COG1011">
    <property type="taxonomic scope" value="Bacteria"/>
</dbReference>
<dbReference type="Gene3D" id="1.10.150.240">
    <property type="entry name" value="Putative phosphatase, domain 2"/>
    <property type="match status" value="1"/>
</dbReference>
<dbReference type="PANTHER" id="PTHR43611:SF3">
    <property type="entry name" value="FLAVIN MONONUCLEOTIDE HYDROLASE 1, CHLOROPLATIC"/>
    <property type="match status" value="1"/>
</dbReference>
<protein>
    <submittedName>
        <fullName evidence="2">HAD family phosphatase</fullName>
    </submittedName>
    <submittedName>
        <fullName evidence="1">HAD-SF-IA-v3: HAD hydrolase, family IA, variant 3</fullName>
    </submittedName>
</protein>
<dbReference type="SFLD" id="SFLDS00003">
    <property type="entry name" value="Haloacid_Dehalogenase"/>
    <property type="match status" value="1"/>
</dbReference>
<evidence type="ECO:0000313" key="2">
    <source>
        <dbReference type="EMBL" id="MDX5893784.1"/>
    </source>
</evidence>
<accession>A0A023X1M4</accession>
<gene>
    <name evidence="1" type="ORF">RradSPS_1094</name>
    <name evidence="2" type="ORF">SIL72_07045</name>
</gene>
<dbReference type="GO" id="GO:0016787">
    <property type="term" value="F:hydrolase activity"/>
    <property type="evidence" value="ECO:0007669"/>
    <property type="project" value="UniProtKB-KW"/>
</dbReference>
<dbReference type="EMBL" id="JAWXXX010000001">
    <property type="protein sequence ID" value="MDX5893784.1"/>
    <property type="molecule type" value="Genomic_DNA"/>
</dbReference>
<dbReference type="Proteomes" id="UP000025229">
    <property type="component" value="Chromosome"/>
</dbReference>
<dbReference type="RefSeq" id="WP_038681226.1">
    <property type="nucleotide sequence ID" value="NZ_CP007514.1"/>
</dbReference>
<keyword evidence="3" id="KW-1185">Reference proteome</keyword>
<name>A0A023X1M4_RUBRA</name>
<reference evidence="2" key="2">
    <citation type="submission" date="2023-11" db="EMBL/GenBank/DDBJ databases">
        <title>MicrobeMod: A computational toolkit for identifying prokaryotic methylation and restriction-modification with nanopore sequencing.</title>
        <authorList>
            <person name="Crits-Christoph A."/>
            <person name="Kang S.C."/>
            <person name="Lee H."/>
            <person name="Ostrov N."/>
        </authorList>
    </citation>
    <scope>NUCLEOTIDE SEQUENCE</scope>
    <source>
        <strain evidence="2">ATCC 51242</strain>
    </source>
</reference>
<dbReference type="InterPro" id="IPR023198">
    <property type="entry name" value="PGP-like_dom2"/>
</dbReference>
<dbReference type="EMBL" id="CP007514">
    <property type="protein sequence ID" value="AHY46377.1"/>
    <property type="molecule type" value="Genomic_DNA"/>
</dbReference>
<keyword evidence="1" id="KW-0378">Hydrolase</keyword>
<dbReference type="SFLD" id="SFLDG01129">
    <property type="entry name" value="C1.5:_HAD__Beta-PGM__Phosphata"/>
    <property type="match status" value="1"/>
</dbReference>
<dbReference type="InterPro" id="IPR023214">
    <property type="entry name" value="HAD_sf"/>
</dbReference>
<dbReference type="Pfam" id="PF00702">
    <property type="entry name" value="Hydrolase"/>
    <property type="match status" value="1"/>
</dbReference>
<dbReference type="CDD" id="cd02603">
    <property type="entry name" value="HAD_sEH-N_like"/>
    <property type="match status" value="1"/>
</dbReference>
<dbReference type="PATRIC" id="fig|42256.3.peg.1108"/>
<evidence type="ECO:0000313" key="1">
    <source>
        <dbReference type="EMBL" id="AHY46377.1"/>
    </source>
</evidence>
<dbReference type="Gene3D" id="3.40.50.1000">
    <property type="entry name" value="HAD superfamily/HAD-like"/>
    <property type="match status" value="1"/>
</dbReference>
<organism evidence="1 3">
    <name type="scientific">Rubrobacter radiotolerans</name>
    <name type="common">Arthrobacter radiotolerans</name>
    <dbReference type="NCBI Taxonomy" id="42256"/>
    <lineage>
        <taxon>Bacteria</taxon>
        <taxon>Bacillati</taxon>
        <taxon>Actinomycetota</taxon>
        <taxon>Rubrobacteria</taxon>
        <taxon>Rubrobacterales</taxon>
        <taxon>Rubrobacteraceae</taxon>
        <taxon>Rubrobacter</taxon>
    </lineage>
</organism>
<dbReference type="STRING" id="42256.RradSPS_1094"/>
<dbReference type="HOGENOM" id="CLU_045011_9_1_11"/>
<dbReference type="SUPFAM" id="SSF56784">
    <property type="entry name" value="HAD-like"/>
    <property type="match status" value="1"/>
</dbReference>
<evidence type="ECO:0000313" key="3">
    <source>
        <dbReference type="Proteomes" id="UP000025229"/>
    </source>
</evidence>
<proteinExistence type="predicted"/>
<sequence length="206" mass="23497">MDTVVFDIGNVLIDWNPRYLYRKVFGDEEEMESFLREVATLEWHLEQDRGRTTAEATEVLAGRHPEWREEIEAFYSRWDEMFGGSIEGSVSLLHELDGRGYALYALTNWSSELFGRTREEYRFLEVFREILVSGEVGLIKPDPAIYELLIERTGLDPSRTLFIDDSRANVEAARGLGFTGVLFTGPEALRERLAGHGLVDAGEDEA</sequence>
<dbReference type="NCBIfam" id="TIGR01509">
    <property type="entry name" value="HAD-SF-IA-v3"/>
    <property type="match status" value="1"/>
</dbReference>
<dbReference type="PANTHER" id="PTHR43611">
    <property type="entry name" value="ALPHA-D-GLUCOSE 1-PHOSPHATE PHOSPHATASE"/>
    <property type="match status" value="1"/>
</dbReference>
<reference evidence="1 3" key="1">
    <citation type="submission" date="2014-03" db="EMBL/GenBank/DDBJ databases">
        <title>Complete genome sequence of the Radio-Resistant Rubrobacter radiotolerans RSPS-4.</title>
        <authorList>
            <person name="Egas C.C."/>
            <person name="Barroso C.C."/>
            <person name="Froufe H.J.C."/>
            <person name="Pacheco J.J."/>
            <person name="Albuquerque L.L."/>
            <person name="da Costa M.M.S."/>
        </authorList>
    </citation>
    <scope>NUCLEOTIDE SEQUENCE [LARGE SCALE GENOMIC DNA]</scope>
    <source>
        <strain evidence="1 3">RSPS-4</strain>
    </source>
</reference>
<dbReference type="AlphaFoldDB" id="A0A023X1M4"/>
<dbReference type="InterPro" id="IPR006439">
    <property type="entry name" value="HAD-SF_hydro_IA"/>
</dbReference>